<comment type="caution">
    <text evidence="7">The sequence shown here is derived from an EMBL/GenBank/DDBJ whole genome shotgun (WGS) entry which is preliminary data.</text>
</comment>
<dbReference type="PATRIC" id="fig|582515.4.peg.3078"/>
<dbReference type="InParanoid" id="U5DGM2"/>
<feature type="domain" description="Rieske" evidence="6">
    <location>
        <begin position="14"/>
        <end position="119"/>
    </location>
</feature>
<dbReference type="Proteomes" id="UP000016960">
    <property type="component" value="Unassembled WGS sequence"/>
</dbReference>
<dbReference type="OrthoDB" id="477744at2"/>
<dbReference type="Gene3D" id="2.102.10.10">
    <property type="entry name" value="Rieske [2Fe-2S] iron-sulphur domain"/>
    <property type="match status" value="1"/>
</dbReference>
<keyword evidence="3" id="KW-0560">Oxidoreductase</keyword>
<dbReference type="AlphaFoldDB" id="U5DGM2"/>
<dbReference type="GO" id="GO:0004497">
    <property type="term" value="F:monooxygenase activity"/>
    <property type="evidence" value="ECO:0007669"/>
    <property type="project" value="UniProtKB-ARBA"/>
</dbReference>
<sequence length="349" mass="40593">MEKKNQPFLRDLWYYALPSHQLRSGKTLAKTLLNEPILFGRDRAGKAFALRDICPHRAVPLSKGRFTGLEIECCYHGWRFDPQGRCTAIPALLEDQDTDLQRFRVRAYPVRETQGNIWIYMPSSAKGEAIPEMPAPQVPHFGDRSFQALAVMRFPCAVDHAVVGLMDPAHVPFVHRSWWWRADPTLADEVKTFDPRPRGFTMRRHRLQRNNLVYQIAGREPEVEIDFQLPGIRVEQVITQQNHICNLTTITPISEEETEVTTLFYTTIPWFGLLKPILLPLTRAFLQQDRQMLIDQQTRLKFDPALLLVKDADTQARWYFQIKAEHNRAIAEQRPFVNPVKTQVLKWRS</sequence>
<dbReference type="SUPFAM" id="SSF55961">
    <property type="entry name" value="Bet v1-like"/>
    <property type="match status" value="1"/>
</dbReference>
<dbReference type="GO" id="GO:0051213">
    <property type="term" value="F:dioxygenase activity"/>
    <property type="evidence" value="ECO:0007669"/>
    <property type="project" value="UniProtKB-KW"/>
</dbReference>
<dbReference type="Pfam" id="PF19112">
    <property type="entry name" value="VanA_C"/>
    <property type="match status" value="1"/>
</dbReference>
<dbReference type="RefSeq" id="WP_022608202.1">
    <property type="nucleotide sequence ID" value="NZ_ASSJ01000070.1"/>
</dbReference>
<dbReference type="eggNOG" id="COG4638">
    <property type="taxonomic scope" value="Bacteria"/>
</dbReference>
<keyword evidence="5" id="KW-0411">Iron-sulfur</keyword>
<dbReference type="GO" id="GO:0046872">
    <property type="term" value="F:metal ion binding"/>
    <property type="evidence" value="ECO:0007669"/>
    <property type="project" value="UniProtKB-KW"/>
</dbReference>
<dbReference type="CDD" id="cd03469">
    <property type="entry name" value="Rieske_RO_Alpha_N"/>
    <property type="match status" value="1"/>
</dbReference>
<dbReference type="InterPro" id="IPR017941">
    <property type="entry name" value="Rieske_2Fe-2S"/>
</dbReference>
<evidence type="ECO:0000313" key="8">
    <source>
        <dbReference type="Proteomes" id="UP000016960"/>
    </source>
</evidence>
<dbReference type="GO" id="GO:0016705">
    <property type="term" value="F:oxidoreductase activity, acting on paired donors, with incorporation or reduction of molecular oxygen"/>
    <property type="evidence" value="ECO:0007669"/>
    <property type="project" value="UniProtKB-ARBA"/>
</dbReference>
<dbReference type="Pfam" id="PF00355">
    <property type="entry name" value="Rieske"/>
    <property type="match status" value="1"/>
</dbReference>
<keyword evidence="4" id="KW-0408">Iron</keyword>
<accession>U5DGM2</accession>
<evidence type="ECO:0000256" key="1">
    <source>
        <dbReference type="ARBA" id="ARBA00022714"/>
    </source>
</evidence>
<name>U5DGM2_9CHRO</name>
<proteinExistence type="predicted"/>
<dbReference type="InterPro" id="IPR044043">
    <property type="entry name" value="VanA_C_cat"/>
</dbReference>
<evidence type="ECO:0000313" key="7">
    <source>
        <dbReference type="EMBL" id="ERN40751.1"/>
    </source>
</evidence>
<reference evidence="7 8" key="1">
    <citation type="submission" date="2013-05" db="EMBL/GenBank/DDBJ databases">
        <title>Draft genome sequence of Rubidibacter lacunae KORDI 51-2.</title>
        <authorList>
            <person name="Choi D.H."/>
            <person name="Noh J.H."/>
            <person name="Kwon K.-K."/>
            <person name="Lee J.-H."/>
            <person name="Ryu J.-Y."/>
        </authorList>
    </citation>
    <scope>NUCLEOTIDE SEQUENCE [LARGE SCALE GENOMIC DNA]</scope>
    <source>
        <strain evidence="7 8">KORDI 51-2</strain>
    </source>
</reference>
<organism evidence="7 8">
    <name type="scientific">Rubidibacter lacunae KORDI 51-2</name>
    <dbReference type="NCBI Taxonomy" id="582515"/>
    <lineage>
        <taxon>Bacteria</taxon>
        <taxon>Bacillati</taxon>
        <taxon>Cyanobacteriota</taxon>
        <taxon>Cyanophyceae</taxon>
        <taxon>Oscillatoriophycideae</taxon>
        <taxon>Chroococcales</taxon>
        <taxon>Aphanothecaceae</taxon>
        <taxon>Rubidibacter</taxon>
    </lineage>
</organism>
<dbReference type="PANTHER" id="PTHR21266">
    <property type="entry name" value="IRON-SULFUR DOMAIN CONTAINING PROTEIN"/>
    <property type="match status" value="1"/>
</dbReference>
<dbReference type="GO" id="GO:0051537">
    <property type="term" value="F:2 iron, 2 sulfur cluster binding"/>
    <property type="evidence" value="ECO:0007669"/>
    <property type="project" value="UniProtKB-KW"/>
</dbReference>
<gene>
    <name evidence="7" type="ORF">KR51_00027390</name>
</gene>
<keyword evidence="1" id="KW-0001">2Fe-2S</keyword>
<dbReference type="InterPro" id="IPR036922">
    <property type="entry name" value="Rieske_2Fe-2S_sf"/>
</dbReference>
<evidence type="ECO:0000256" key="5">
    <source>
        <dbReference type="ARBA" id="ARBA00023014"/>
    </source>
</evidence>
<evidence type="ECO:0000256" key="3">
    <source>
        <dbReference type="ARBA" id="ARBA00023002"/>
    </source>
</evidence>
<dbReference type="SUPFAM" id="SSF50022">
    <property type="entry name" value="ISP domain"/>
    <property type="match status" value="1"/>
</dbReference>
<keyword evidence="8" id="KW-1185">Reference proteome</keyword>
<dbReference type="EMBL" id="ASSJ01000070">
    <property type="protein sequence ID" value="ERN40751.1"/>
    <property type="molecule type" value="Genomic_DNA"/>
</dbReference>
<dbReference type="PROSITE" id="PS51296">
    <property type="entry name" value="RIESKE"/>
    <property type="match status" value="1"/>
</dbReference>
<dbReference type="InterPro" id="IPR050584">
    <property type="entry name" value="Cholesterol_7-desaturase"/>
</dbReference>
<dbReference type="STRING" id="582515.KR51_00027390"/>
<evidence type="ECO:0000256" key="2">
    <source>
        <dbReference type="ARBA" id="ARBA00022723"/>
    </source>
</evidence>
<evidence type="ECO:0000259" key="6">
    <source>
        <dbReference type="PROSITE" id="PS51296"/>
    </source>
</evidence>
<dbReference type="Gene3D" id="3.90.380.10">
    <property type="entry name" value="Naphthalene 1,2-dioxygenase Alpha Subunit, Chain A, domain 1"/>
    <property type="match status" value="1"/>
</dbReference>
<keyword evidence="2" id="KW-0479">Metal-binding</keyword>
<dbReference type="PANTHER" id="PTHR21266:SF57">
    <property type="entry name" value="3-CHLOROBENZOATE-3,4-DIOXYGENASE"/>
    <property type="match status" value="1"/>
</dbReference>
<evidence type="ECO:0000256" key="4">
    <source>
        <dbReference type="ARBA" id="ARBA00023004"/>
    </source>
</evidence>
<keyword evidence="7" id="KW-0223">Dioxygenase</keyword>
<protein>
    <submittedName>
        <fullName evidence="7">Phenylpropionate dioxygenase</fullName>
    </submittedName>
</protein>